<dbReference type="eggNOG" id="KOG2116">
    <property type="taxonomic scope" value="Eukaryota"/>
</dbReference>
<sequence length="900" mass="99486">GSFISQGVYSVATPFHPFGGAVDVIVVQQQDGTFRSTPWYVRFGKFQGVLKGAEKVVRISVNGVESNFHMYLDNSGEAYFVKEVDEDKGVDHDSSNKSDSFLSNGHRLDHSISDSGVLRLKDEVDSPVGPRIQRTESDGRYYEFQDSFDDSVDFSEFGSNSYESLEGENFVDSQGSHPEMVLVSVDGHILTAPISESEQNAENVQLRNPQFHLGPAEETDLCEGNGEFSSGENSWAADYISQLNVSTGDVQPKRRDSNVDDNTNTYVAPLEVFQGEEVNICQSQETLEVEIQEDLHVKTDSEGVAPGIKKERVFKSCLELQELAQQAGNADLHDAGSPLKVQNSGDKSNASSPLVNGNEQESIVQYENIDELSSPSSPVVDKNKQESTVQSENIDELSSPSSLTSSGGHKSPKSELGLQDQEVEKDASKEVESASSSPSITVDTEQYYEQDHMSVSNHQTTSLEDSNNINASEVVETKAETSSKGGQTRYGLGFEISLCGHELKAGMGLVAAAGVFEAHRISAEGFKNSAPSIIKNQNLVIKFKEMYLTWEKAAPLVLGMAAFGSDLPVEPKDAIPVEQDYTLKSRDEDQGSSSSGRRWRLWPIPFRRVKTIEHTYSNISTEEIFLDSESGTLVEPTETSSTQGSPQKQFVRTNVPTNEQIASLNLKDGQNTVTFSFSTRVLGTQQVDAHIYLWKWNARIVISDVDGTITKSDVLGQFMPLVGKDWTQSGVARLFSAIKENGYQLLFLSARAIVQAYLTRNFLLNLKQDGKTLPNGPVVISPDGLFPSLFREVIRRAPHEFKIACLEDIKRLFPSDYNPFYAGFGNRDTDELSYRKIGIPKGKIFIINPKGEVAISQRIGAKSYTSLHTLVNDMFPPTSLVEQEDFNSWNYWRMPLPDVD</sequence>
<feature type="compositionally biased region" description="Polar residues" evidence="5">
    <location>
        <begin position="340"/>
        <end position="358"/>
    </location>
</feature>
<proteinExistence type="inferred from homology"/>
<evidence type="ECO:0000259" key="6">
    <source>
        <dbReference type="SMART" id="SM00775"/>
    </source>
</evidence>
<dbReference type="Pfam" id="PF08235">
    <property type="entry name" value="LNS2"/>
    <property type="match status" value="1"/>
</dbReference>
<comment type="similarity">
    <text evidence="2">Belongs to the lipin family.</text>
</comment>
<gene>
    <name evidence="8" type="primary">LOC101497054</name>
</gene>
<dbReference type="Pfam" id="PF16876">
    <property type="entry name" value="Lipin_mid"/>
    <property type="match status" value="1"/>
</dbReference>
<feature type="region of interest" description="Disordered" evidence="5">
    <location>
        <begin position="332"/>
        <end position="358"/>
    </location>
</feature>
<dbReference type="Pfam" id="PF04571">
    <property type="entry name" value="Lipin_N"/>
    <property type="match status" value="1"/>
</dbReference>
<evidence type="ECO:0000313" key="7">
    <source>
        <dbReference type="Proteomes" id="UP000087171"/>
    </source>
</evidence>
<dbReference type="GO" id="GO:0008195">
    <property type="term" value="F:phosphatidate phosphatase activity"/>
    <property type="evidence" value="ECO:0007669"/>
    <property type="project" value="UniProtKB-EC"/>
</dbReference>
<evidence type="ECO:0000313" key="8">
    <source>
        <dbReference type="RefSeq" id="XP_004495265.1"/>
    </source>
</evidence>
<keyword evidence="7" id="KW-1185">Reference proteome</keyword>
<organism evidence="7 8">
    <name type="scientific">Cicer arietinum</name>
    <name type="common">Chickpea</name>
    <name type="synonym">Garbanzo</name>
    <dbReference type="NCBI Taxonomy" id="3827"/>
    <lineage>
        <taxon>Eukaryota</taxon>
        <taxon>Viridiplantae</taxon>
        <taxon>Streptophyta</taxon>
        <taxon>Embryophyta</taxon>
        <taxon>Tracheophyta</taxon>
        <taxon>Spermatophyta</taxon>
        <taxon>Magnoliopsida</taxon>
        <taxon>eudicotyledons</taxon>
        <taxon>Gunneridae</taxon>
        <taxon>Pentapetalae</taxon>
        <taxon>rosids</taxon>
        <taxon>fabids</taxon>
        <taxon>Fabales</taxon>
        <taxon>Fabaceae</taxon>
        <taxon>Papilionoideae</taxon>
        <taxon>50 kb inversion clade</taxon>
        <taxon>NPAAA clade</taxon>
        <taxon>Hologalegina</taxon>
        <taxon>IRL clade</taxon>
        <taxon>Cicereae</taxon>
        <taxon>Cicer</taxon>
    </lineage>
</organism>
<feature type="domain" description="LNS2/PITP" evidence="6">
    <location>
        <begin position="700"/>
        <end position="856"/>
    </location>
</feature>
<feature type="compositionally biased region" description="Low complexity" evidence="5">
    <location>
        <begin position="397"/>
        <end position="409"/>
    </location>
</feature>
<keyword evidence="4" id="KW-0378">Hydrolase</keyword>
<evidence type="ECO:0000256" key="3">
    <source>
        <dbReference type="ARBA" id="ARBA00012638"/>
    </source>
</evidence>
<evidence type="ECO:0000256" key="5">
    <source>
        <dbReference type="SAM" id="MobiDB-lite"/>
    </source>
</evidence>
<dbReference type="RefSeq" id="XP_004495265.1">
    <property type="nucleotide sequence ID" value="XM_004495208.3"/>
</dbReference>
<accession>A0A1S2XVP6</accession>
<evidence type="ECO:0000256" key="1">
    <source>
        <dbReference type="ARBA" id="ARBA00001946"/>
    </source>
</evidence>
<reference evidence="7" key="1">
    <citation type="journal article" date="2013" name="Nat. Biotechnol.">
        <title>Draft genome sequence of chickpea (Cicer arietinum) provides a resource for trait improvement.</title>
        <authorList>
            <person name="Varshney R.K."/>
            <person name="Song C."/>
            <person name="Saxena R.K."/>
            <person name="Azam S."/>
            <person name="Yu S."/>
            <person name="Sharpe A.G."/>
            <person name="Cannon S."/>
            <person name="Baek J."/>
            <person name="Rosen B.D."/>
            <person name="Tar'an B."/>
            <person name="Millan T."/>
            <person name="Zhang X."/>
            <person name="Ramsay L.D."/>
            <person name="Iwata A."/>
            <person name="Wang Y."/>
            <person name="Nelson W."/>
            <person name="Farmer A.D."/>
            <person name="Gaur P.M."/>
            <person name="Soderlund C."/>
            <person name="Penmetsa R.V."/>
            <person name="Xu C."/>
            <person name="Bharti A.K."/>
            <person name="He W."/>
            <person name="Winter P."/>
            <person name="Zhao S."/>
            <person name="Hane J.K."/>
            <person name="Carrasquilla-Garcia N."/>
            <person name="Condie J.A."/>
            <person name="Upadhyaya H.D."/>
            <person name="Luo M.C."/>
            <person name="Thudi M."/>
            <person name="Gowda C.L."/>
            <person name="Singh N.P."/>
            <person name="Lichtenzveig J."/>
            <person name="Gali K.K."/>
            <person name="Rubio J."/>
            <person name="Nadarajan N."/>
            <person name="Dolezel J."/>
            <person name="Bansal K.C."/>
            <person name="Xu X."/>
            <person name="Edwards D."/>
            <person name="Zhang G."/>
            <person name="Kahl G."/>
            <person name="Gil J."/>
            <person name="Singh K.B."/>
            <person name="Datta S.K."/>
            <person name="Jackson S.A."/>
            <person name="Wang J."/>
            <person name="Cook D.R."/>
        </authorList>
    </citation>
    <scope>NUCLEOTIDE SEQUENCE [LARGE SCALE GENOMIC DNA]</scope>
    <source>
        <strain evidence="7">cv. CDC Frontier</strain>
    </source>
</reference>
<dbReference type="STRING" id="3827.A0A1S2XVP6"/>
<dbReference type="InterPro" id="IPR007651">
    <property type="entry name" value="Lipin_N"/>
</dbReference>
<dbReference type="InterPro" id="IPR026058">
    <property type="entry name" value="LIPIN"/>
</dbReference>
<comment type="cofactor">
    <cofactor evidence="1">
        <name>Mg(2+)</name>
        <dbReference type="ChEBI" id="CHEBI:18420"/>
    </cofactor>
</comment>
<dbReference type="PaxDb" id="3827-XP_004495265.1"/>
<dbReference type="KEGG" id="cam:101497054"/>
<feature type="compositionally biased region" description="Basic and acidic residues" evidence="5">
    <location>
        <begin position="422"/>
        <end position="432"/>
    </location>
</feature>
<feature type="non-terminal residue" evidence="8">
    <location>
        <position position="1"/>
    </location>
</feature>
<dbReference type="EC" id="3.1.3.4" evidence="3"/>
<dbReference type="InterPro" id="IPR031315">
    <property type="entry name" value="LNS2/PITP"/>
</dbReference>
<dbReference type="Proteomes" id="UP000087171">
    <property type="component" value="Chromosome Ca4"/>
</dbReference>
<dbReference type="InterPro" id="IPR013209">
    <property type="entry name" value="LNS2"/>
</dbReference>
<name>A0A1S2XVP6_CICAR</name>
<evidence type="ECO:0000256" key="2">
    <source>
        <dbReference type="ARBA" id="ARBA00005476"/>
    </source>
</evidence>
<protein>
    <recommendedName>
        <fullName evidence="3">phosphatidate phosphatase</fullName>
        <ecNumber evidence="3">3.1.3.4</ecNumber>
    </recommendedName>
</protein>
<reference evidence="8" key="2">
    <citation type="submission" date="2025-08" db="UniProtKB">
        <authorList>
            <consortium name="RefSeq"/>
        </authorList>
    </citation>
    <scope>IDENTIFICATION</scope>
    <source>
        <tissue evidence="8">Etiolated seedlings</tissue>
    </source>
</reference>
<dbReference type="SUPFAM" id="SSF56784">
    <property type="entry name" value="HAD-like"/>
    <property type="match status" value="1"/>
</dbReference>
<dbReference type="AlphaFoldDB" id="A0A1S2XVP6"/>
<dbReference type="SMART" id="SM00775">
    <property type="entry name" value="LNS2"/>
    <property type="match status" value="1"/>
</dbReference>
<dbReference type="GeneID" id="101497054"/>
<dbReference type="OrthoDB" id="4567at2759"/>
<dbReference type="InterPro" id="IPR036412">
    <property type="entry name" value="HAD-like_sf"/>
</dbReference>
<dbReference type="InterPro" id="IPR031703">
    <property type="entry name" value="Lipin_mid"/>
</dbReference>
<dbReference type="PANTHER" id="PTHR12181:SF71">
    <property type="entry name" value="PHOSPHATIDATE PHOSPHATASE"/>
    <property type="match status" value="1"/>
</dbReference>
<feature type="region of interest" description="Disordered" evidence="5">
    <location>
        <begin position="370"/>
        <end position="441"/>
    </location>
</feature>
<evidence type="ECO:0000256" key="4">
    <source>
        <dbReference type="ARBA" id="ARBA00022801"/>
    </source>
</evidence>
<dbReference type="PANTHER" id="PTHR12181">
    <property type="entry name" value="LIPIN"/>
    <property type="match status" value="1"/>
</dbReference>